<name>A0AAE3H2X5_9BACT</name>
<evidence type="ECO:0000313" key="2">
    <source>
        <dbReference type="Proteomes" id="UP001204144"/>
    </source>
</evidence>
<dbReference type="RefSeq" id="WP_255035639.1">
    <property type="nucleotide sequence ID" value="NZ_RJUF01000004.1"/>
</dbReference>
<dbReference type="Proteomes" id="UP001204144">
    <property type="component" value="Unassembled WGS sequence"/>
</dbReference>
<accession>A0AAE3H2X5</accession>
<comment type="caution">
    <text evidence="1">The sequence shown here is derived from an EMBL/GenBank/DDBJ whole genome shotgun (WGS) entry which is preliminary data.</text>
</comment>
<proteinExistence type="predicted"/>
<sequence length="156" mass="17988">MAKASIEVIEALKKTADSIENGSPYMWGHMGSCNCGNLAQVVTKRTKAEIHAYAMQGHGDWNEQVNHYCGQTEMPIDLIIFELLTFGFTTDDLKHLEKLSDPKILERLGDKKYTLSHNHKDDVVVYMKEWAKMLENQMIENIILPTFEEEYNQMYV</sequence>
<dbReference type="AlphaFoldDB" id="A0AAE3H2X5"/>
<keyword evidence="2" id="KW-1185">Reference proteome</keyword>
<reference evidence="1 2" key="1">
    <citation type="submission" date="2018-11" db="EMBL/GenBank/DDBJ databases">
        <title>Novel bacteria species description.</title>
        <authorList>
            <person name="Han J.-H."/>
        </authorList>
    </citation>
    <scope>NUCLEOTIDE SEQUENCE [LARGE SCALE GENOMIC DNA]</scope>
    <source>
        <strain evidence="1 2">KCTC23259</strain>
    </source>
</reference>
<evidence type="ECO:0000313" key="1">
    <source>
        <dbReference type="EMBL" id="MCP9761895.1"/>
    </source>
</evidence>
<gene>
    <name evidence="1" type="ORF">EGI31_02930</name>
</gene>
<dbReference type="EMBL" id="RJUF01000004">
    <property type="protein sequence ID" value="MCP9761895.1"/>
    <property type="molecule type" value="Genomic_DNA"/>
</dbReference>
<organism evidence="1 2">
    <name type="scientific">Lacihabitans soyangensis</name>
    <dbReference type="NCBI Taxonomy" id="869394"/>
    <lineage>
        <taxon>Bacteria</taxon>
        <taxon>Pseudomonadati</taxon>
        <taxon>Bacteroidota</taxon>
        <taxon>Cytophagia</taxon>
        <taxon>Cytophagales</taxon>
        <taxon>Leadbetterellaceae</taxon>
        <taxon>Lacihabitans</taxon>
    </lineage>
</organism>
<protein>
    <submittedName>
        <fullName evidence="1">Uncharacterized protein</fullName>
    </submittedName>
</protein>